<organism evidence="2 3">
    <name type="scientific">Periconia digitata</name>
    <dbReference type="NCBI Taxonomy" id="1303443"/>
    <lineage>
        <taxon>Eukaryota</taxon>
        <taxon>Fungi</taxon>
        <taxon>Dikarya</taxon>
        <taxon>Ascomycota</taxon>
        <taxon>Pezizomycotina</taxon>
        <taxon>Dothideomycetes</taxon>
        <taxon>Pleosporomycetidae</taxon>
        <taxon>Pleosporales</taxon>
        <taxon>Massarineae</taxon>
        <taxon>Periconiaceae</taxon>
        <taxon>Periconia</taxon>
    </lineage>
</organism>
<dbReference type="AlphaFoldDB" id="A0A9W4XZ40"/>
<dbReference type="EMBL" id="CAOQHR010000011">
    <property type="protein sequence ID" value="CAI6341272.1"/>
    <property type="molecule type" value="Genomic_DNA"/>
</dbReference>
<sequence length="213" mass="23107">MACRGVGLELMLARYLNTLPGHRAGQRDAMLPGVFSALHCIAMVGTLLNHVPCHDRPGRCHHQRGPTTKSDDIHGSRLVAGHMTVTAMFLAHCCNGLLEGCQPNHPSPGAVCLNPEPSRPHAGAFHAFASTHQPAIPRSISLSEGRSVHAPVLSRRVKRRRTHNAIKLILQPTCAGGNAHSSARRPQRSARPRRMSNKEKKKAKKKSPSTPGR</sequence>
<dbReference type="OrthoDB" id="10463077at2759"/>
<gene>
    <name evidence="2" type="ORF">PDIGIT_LOCUS14468</name>
</gene>
<evidence type="ECO:0000313" key="3">
    <source>
        <dbReference type="Proteomes" id="UP001152607"/>
    </source>
</evidence>
<accession>A0A9W4XZ40</accession>
<evidence type="ECO:0000256" key="1">
    <source>
        <dbReference type="SAM" id="MobiDB-lite"/>
    </source>
</evidence>
<reference evidence="2" key="1">
    <citation type="submission" date="2023-01" db="EMBL/GenBank/DDBJ databases">
        <authorList>
            <person name="Van Ghelder C."/>
            <person name="Rancurel C."/>
        </authorList>
    </citation>
    <scope>NUCLEOTIDE SEQUENCE</scope>
    <source>
        <strain evidence="2">CNCM I-4278</strain>
    </source>
</reference>
<feature type="compositionally biased region" description="Basic residues" evidence="1">
    <location>
        <begin position="182"/>
        <end position="207"/>
    </location>
</feature>
<evidence type="ECO:0000313" key="2">
    <source>
        <dbReference type="EMBL" id="CAI6341272.1"/>
    </source>
</evidence>
<protein>
    <submittedName>
        <fullName evidence="2">Uncharacterized protein</fullName>
    </submittedName>
</protein>
<feature type="region of interest" description="Disordered" evidence="1">
    <location>
        <begin position="172"/>
        <end position="213"/>
    </location>
</feature>
<keyword evidence="3" id="KW-1185">Reference proteome</keyword>
<proteinExistence type="predicted"/>
<comment type="caution">
    <text evidence="2">The sequence shown here is derived from an EMBL/GenBank/DDBJ whole genome shotgun (WGS) entry which is preliminary data.</text>
</comment>
<dbReference type="Proteomes" id="UP001152607">
    <property type="component" value="Unassembled WGS sequence"/>
</dbReference>
<name>A0A9W4XZ40_9PLEO</name>